<dbReference type="GO" id="GO:0016020">
    <property type="term" value="C:membrane"/>
    <property type="evidence" value="ECO:0007669"/>
    <property type="project" value="UniProtKB-SubCell"/>
</dbReference>
<dbReference type="Pfam" id="PF00481">
    <property type="entry name" value="PP2C"/>
    <property type="match status" value="1"/>
</dbReference>
<comment type="subcellular location">
    <subcellularLocation>
        <location evidence="4">Cytoplasm</location>
    </subcellularLocation>
    <subcellularLocation>
        <location evidence="3">Membrane</location>
        <topology evidence="3">Peripheral membrane protein</topology>
    </subcellularLocation>
    <subcellularLocation>
        <location evidence="2">Nucleus</location>
    </subcellularLocation>
</comment>
<comment type="catalytic activity">
    <reaction evidence="16">
        <text>O-phospho-L-threonyl-[protein] + H2O = L-threonyl-[protein] + phosphate</text>
        <dbReference type="Rhea" id="RHEA:47004"/>
        <dbReference type="Rhea" id="RHEA-COMP:11060"/>
        <dbReference type="Rhea" id="RHEA-COMP:11605"/>
        <dbReference type="ChEBI" id="CHEBI:15377"/>
        <dbReference type="ChEBI" id="CHEBI:30013"/>
        <dbReference type="ChEBI" id="CHEBI:43474"/>
        <dbReference type="ChEBI" id="CHEBI:61977"/>
        <dbReference type="EC" id="3.1.3.16"/>
    </reaction>
</comment>
<evidence type="ECO:0000313" key="22">
    <source>
        <dbReference type="Ensembl" id="ENSHCOP00000002134.1"/>
    </source>
</evidence>
<dbReference type="PROSITE" id="PS51450">
    <property type="entry name" value="LRR"/>
    <property type="match status" value="5"/>
</dbReference>
<keyword evidence="7" id="KW-0597">Phosphoprotein</keyword>
<dbReference type="Pfam" id="PF00560">
    <property type="entry name" value="LRR_1"/>
    <property type="match status" value="1"/>
</dbReference>
<dbReference type="OMA" id="MIRFYGX"/>
<dbReference type="GO" id="GO:0004722">
    <property type="term" value="F:protein serine/threonine phosphatase activity"/>
    <property type="evidence" value="ECO:0007669"/>
    <property type="project" value="UniProtKB-EC"/>
</dbReference>
<keyword evidence="14" id="KW-0464">Manganese</keyword>
<keyword evidence="6" id="KW-0963">Cytoplasm</keyword>
<protein>
    <recommendedName>
        <fullName evidence="18">PH domain leucine-rich repeat-containing protein phosphatase 2</fullName>
        <ecNumber evidence="5">3.1.3.16</ecNumber>
    </recommendedName>
    <alternativeName>
        <fullName evidence="19">PH domain leucine-rich repeat-containing protein phosphatase-like</fullName>
    </alternativeName>
</protein>
<evidence type="ECO:0000256" key="20">
    <source>
        <dbReference type="SAM" id="MobiDB-lite"/>
    </source>
</evidence>
<evidence type="ECO:0000256" key="1">
    <source>
        <dbReference type="ARBA" id="ARBA00001936"/>
    </source>
</evidence>
<keyword evidence="15" id="KW-0539">Nucleus</keyword>
<evidence type="ECO:0000256" key="12">
    <source>
        <dbReference type="ARBA" id="ARBA00022912"/>
    </source>
</evidence>
<dbReference type="GO" id="GO:0046872">
    <property type="term" value="F:metal ion binding"/>
    <property type="evidence" value="ECO:0007669"/>
    <property type="project" value="UniProtKB-KW"/>
</dbReference>
<keyword evidence="8" id="KW-0433">Leucine-rich repeat</keyword>
<dbReference type="CDD" id="cd00143">
    <property type="entry name" value="PP2Cc"/>
    <property type="match status" value="1"/>
</dbReference>
<dbReference type="PANTHER" id="PTHR48051:SF43">
    <property type="entry name" value="PH DOMAIN AND LEUCINE RICH REPEAT PROTEIN PHOSPHATASE 1"/>
    <property type="match status" value="1"/>
</dbReference>
<comment type="function">
    <text evidence="17">Protein phosphatase involved in regulation of Akt and PKC signaling. Mediates dephosphorylation in the C-terminal domain hydrophobic motif of members of the AGC Ser/Thr protein kinase family; specifically acts on 'Ser-473' of AKT1, 'Ser-660' of PRKCB isoform beta-II and 'Ser-657' of PRKCA. Akt regulates the balance between cell survival and apoptosis through a cascade that primarily alters the function of transcription factors that regulate pro- and antiapoptotic genes. Dephosphorylation of 'Ser-473' of Akt triggers apoptosis and decreases cell proliferation. Also controls the phosphorylation of AKT3. Dephosphorylates STK4 on 'Thr-387' leading to STK4 activation and apoptosis. Dephosphorylates RPS6KB1 and is involved in regulation of cap-dependent translation. Inhibits cancer cell proliferation and may act as a tumor suppressor. Dephosphorylation of PRKCA and PRKCB leads to their destabilization and degradation. Dephosphorylates RAF1 inhibiting its kinase activity.</text>
</comment>
<evidence type="ECO:0000256" key="18">
    <source>
        <dbReference type="ARBA" id="ARBA00072392"/>
    </source>
</evidence>
<dbReference type="InterPro" id="IPR003591">
    <property type="entry name" value="Leu-rich_rpt_typical-subtyp"/>
</dbReference>
<dbReference type="SMART" id="SM00364">
    <property type="entry name" value="LRR_BAC"/>
    <property type="match status" value="11"/>
</dbReference>
<dbReference type="Pfam" id="PF13855">
    <property type="entry name" value="LRR_8"/>
    <property type="match status" value="4"/>
</dbReference>
<dbReference type="SMART" id="SM00332">
    <property type="entry name" value="PP2Cc"/>
    <property type="match status" value="1"/>
</dbReference>
<dbReference type="GO" id="GO:0005634">
    <property type="term" value="C:nucleus"/>
    <property type="evidence" value="ECO:0007669"/>
    <property type="project" value="UniProtKB-SubCell"/>
</dbReference>
<feature type="domain" description="PPM-type phosphatase" evidence="21">
    <location>
        <begin position="638"/>
        <end position="886"/>
    </location>
</feature>
<evidence type="ECO:0000256" key="9">
    <source>
        <dbReference type="ARBA" id="ARBA00022723"/>
    </source>
</evidence>
<evidence type="ECO:0000256" key="15">
    <source>
        <dbReference type="ARBA" id="ARBA00023242"/>
    </source>
</evidence>
<evidence type="ECO:0000259" key="21">
    <source>
        <dbReference type="PROSITE" id="PS51746"/>
    </source>
</evidence>
<feature type="compositionally biased region" description="Polar residues" evidence="20">
    <location>
        <begin position="924"/>
        <end position="953"/>
    </location>
</feature>
<comment type="cofactor">
    <cofactor evidence="1">
        <name>Mn(2+)</name>
        <dbReference type="ChEBI" id="CHEBI:29035"/>
    </cofactor>
</comment>
<evidence type="ECO:0000313" key="23">
    <source>
        <dbReference type="Proteomes" id="UP000264820"/>
    </source>
</evidence>
<dbReference type="InterPro" id="IPR001932">
    <property type="entry name" value="PPM-type_phosphatase-like_dom"/>
</dbReference>
<keyword evidence="9" id="KW-0479">Metal-binding</keyword>
<evidence type="ECO:0000256" key="5">
    <source>
        <dbReference type="ARBA" id="ARBA00013081"/>
    </source>
</evidence>
<evidence type="ECO:0000256" key="11">
    <source>
        <dbReference type="ARBA" id="ARBA00022801"/>
    </source>
</evidence>
<dbReference type="Proteomes" id="UP000264820">
    <property type="component" value="Unplaced"/>
</dbReference>
<evidence type="ECO:0000256" key="14">
    <source>
        <dbReference type="ARBA" id="ARBA00023211"/>
    </source>
</evidence>
<dbReference type="CDD" id="cd13322">
    <property type="entry name" value="PH_PHLPP-like"/>
    <property type="match status" value="1"/>
</dbReference>
<dbReference type="AlphaFoldDB" id="A0A3Q3D445"/>
<sequence>MERTLLKGVFSVRKGKTQLHKWAERQVILCGTCLIVASVKDSLTGKMHILPLVGGKVEEVKRRQHCLMFSSAGSQAQTYFVNFDTLADYQRWHRQASKVVSQTVSLVDLSCYSLEAVPEYLFYSQDVTHLNLRHNFMSLLGPGGLLHLPRFSQLKSLNLSHNRLGVFPECVCEILTLTELCLSCNNLHNVPVQIGNLQSLQTLSLDGNHLSSLPAELGGLPQLGSLGLSFNDFNHIPAVLERLSGVDKLSMAGNQVVCLELGALLTMSHLKHIDLRLNGLRCVKSESPEPVTQLTHLDLRDNCLDSLDLTSICSLETLHCQRNQLKALTVGGFALRMLHAGSNRLSSVSVYPVPNQLTHLDLSQNLLEHVPDWLSDCRKMEVLDITHNLLAELPSRLVNSLSLKKLLAGNNRLSRLPDMLDHVPLEILDLQHNKLGELPESLFFKALNLKHLNASANNLESIPPSGQSDDSLSTLQELYLTRNNLNENCGALLVGHHNLRVLHIAYNQLLSFPASKLSKLELLEELNLSGNKLKSIPSTVSSCKKLHTLIAHSNQINVFPEILNLPEIKLVDLSCNELTEIQLPESLLPSLQELDLTGNGSLMLEHNTLNLFSHITTLKLDQKSTATGESQNVSAPWSHGYSEMSGQRNKLCVSVLAIDRLGDRVEACYSIFDGDRNEEVPRLLQCTMGDVLCEEVQHSSIDSVYMSNTFLTSHRKLGTVGQKLGASALLCYIHHESSEPGGYLSVTVANVGTCQAVLCRDGRPVPLSKVYSLENCTEEMERVKLNKAIITEDNKVSGVTCCTRLLGCSYLSPWVLPKPWVHTEPLSSLDEFLILGNRALFERVSYQEAVCTVQAMRDPRAAAKKLCTLAQSYGCKDNIGAVVVALNIAEDSCTCKPPVYTTEPRGPPPGPLAVCMTPAPSDTATLSSTSGVVSEFNSETSASEVGSEAGSTASDEHPSSGVAPRPERRCSLHPATTHMGLFQRQPSCATFSSNHSDNGLDSDDETPLEGVISNGSKLEVEVDIHCCAFQLRSGAPESLKDTAFEKRLSDYPNGKMRRQNSVVVSATNGCLLAVCGRELADLKKSPSTSCLFGKKLSNGSVVAPEDSHNLIEVALEAPKKKSGYFTAPAQQEPEDQLIVPPCLEQEVREQLKGQSSLVSAPSAPSTPPSVKDAGWDQSQPPTPFALNLVPGLGATPIVKPEVYDTAL</sequence>
<dbReference type="GO" id="GO:0005737">
    <property type="term" value="C:cytoplasm"/>
    <property type="evidence" value="ECO:0007669"/>
    <property type="project" value="UniProtKB-SubCell"/>
</dbReference>
<dbReference type="FunFam" id="3.80.10.10:FF:000120">
    <property type="entry name" value="PH domain and leucine rich repeat protein phosphatase 2"/>
    <property type="match status" value="1"/>
</dbReference>
<dbReference type="EC" id="3.1.3.16" evidence="5"/>
<proteinExistence type="predicted"/>
<dbReference type="FunFam" id="3.80.10.10:FF:000027">
    <property type="entry name" value="PH domain and leucine rich repeat protein phosphatase 2"/>
    <property type="match status" value="1"/>
</dbReference>
<dbReference type="Ensembl" id="ENSHCOT00000010913.1">
    <property type="protein sequence ID" value="ENSHCOP00000002134.1"/>
    <property type="gene ID" value="ENSHCOG00000000099.1"/>
</dbReference>
<dbReference type="InterPro" id="IPR001611">
    <property type="entry name" value="Leu-rich_rpt"/>
</dbReference>
<keyword evidence="13" id="KW-0472">Membrane</keyword>
<dbReference type="SUPFAM" id="SSF52058">
    <property type="entry name" value="L domain-like"/>
    <property type="match status" value="2"/>
</dbReference>
<keyword evidence="11" id="KW-0378">Hydrolase</keyword>
<evidence type="ECO:0000256" key="19">
    <source>
        <dbReference type="ARBA" id="ARBA00078933"/>
    </source>
</evidence>
<keyword evidence="23" id="KW-1185">Reference proteome</keyword>
<evidence type="ECO:0000256" key="13">
    <source>
        <dbReference type="ARBA" id="ARBA00023136"/>
    </source>
</evidence>
<reference evidence="22" key="2">
    <citation type="submission" date="2025-09" db="UniProtKB">
        <authorList>
            <consortium name="Ensembl"/>
        </authorList>
    </citation>
    <scope>IDENTIFICATION</scope>
</reference>
<dbReference type="InterPro" id="IPR036457">
    <property type="entry name" value="PPM-type-like_dom_sf"/>
</dbReference>
<evidence type="ECO:0000256" key="17">
    <source>
        <dbReference type="ARBA" id="ARBA00058248"/>
    </source>
</evidence>
<dbReference type="GeneTree" id="ENSGT00940000159841"/>
<dbReference type="STRING" id="109280.ENSHCOP00000002134"/>
<dbReference type="Gene3D" id="3.60.40.10">
    <property type="entry name" value="PPM-type phosphatase domain"/>
    <property type="match status" value="1"/>
</dbReference>
<dbReference type="FunFam" id="3.60.40.10:FF:000003">
    <property type="entry name" value="PH domain and leucine-rich repeat protein phosphatase 1"/>
    <property type="match status" value="1"/>
</dbReference>
<name>A0A3Q3D445_HIPCM</name>
<dbReference type="SUPFAM" id="SSF81606">
    <property type="entry name" value="PP2C-like"/>
    <property type="match status" value="1"/>
</dbReference>
<dbReference type="PROSITE" id="PS51746">
    <property type="entry name" value="PPM_2"/>
    <property type="match status" value="1"/>
</dbReference>
<evidence type="ECO:0000256" key="2">
    <source>
        <dbReference type="ARBA" id="ARBA00004123"/>
    </source>
</evidence>
<dbReference type="InterPro" id="IPR050216">
    <property type="entry name" value="LRR_domain-containing"/>
</dbReference>
<evidence type="ECO:0000256" key="4">
    <source>
        <dbReference type="ARBA" id="ARBA00004496"/>
    </source>
</evidence>
<dbReference type="Gene3D" id="3.80.10.10">
    <property type="entry name" value="Ribonuclease Inhibitor"/>
    <property type="match status" value="3"/>
</dbReference>
<dbReference type="PANTHER" id="PTHR48051">
    <property type="match status" value="1"/>
</dbReference>
<evidence type="ECO:0000256" key="16">
    <source>
        <dbReference type="ARBA" id="ARBA00048336"/>
    </source>
</evidence>
<accession>A0A3Q3D445</accession>
<organism evidence="22 23">
    <name type="scientific">Hippocampus comes</name>
    <name type="common">Tiger tail seahorse</name>
    <dbReference type="NCBI Taxonomy" id="109280"/>
    <lineage>
        <taxon>Eukaryota</taxon>
        <taxon>Metazoa</taxon>
        <taxon>Chordata</taxon>
        <taxon>Craniata</taxon>
        <taxon>Vertebrata</taxon>
        <taxon>Euteleostomi</taxon>
        <taxon>Actinopterygii</taxon>
        <taxon>Neopterygii</taxon>
        <taxon>Teleostei</taxon>
        <taxon>Neoteleostei</taxon>
        <taxon>Acanthomorphata</taxon>
        <taxon>Syngnathiaria</taxon>
        <taxon>Syngnathiformes</taxon>
        <taxon>Syngnathoidei</taxon>
        <taxon>Syngnathidae</taxon>
        <taxon>Hippocampus</taxon>
    </lineage>
</organism>
<evidence type="ECO:0000256" key="7">
    <source>
        <dbReference type="ARBA" id="ARBA00022553"/>
    </source>
</evidence>
<evidence type="ECO:0000256" key="6">
    <source>
        <dbReference type="ARBA" id="ARBA00022490"/>
    </source>
</evidence>
<dbReference type="SMART" id="SM00369">
    <property type="entry name" value="LRR_TYP"/>
    <property type="match status" value="13"/>
</dbReference>
<reference evidence="22" key="1">
    <citation type="submission" date="2025-08" db="UniProtKB">
        <authorList>
            <consortium name="Ensembl"/>
        </authorList>
    </citation>
    <scope>IDENTIFICATION</scope>
</reference>
<feature type="region of interest" description="Disordered" evidence="20">
    <location>
        <begin position="1150"/>
        <end position="1183"/>
    </location>
</feature>
<keyword evidence="12" id="KW-0904">Protein phosphatase</keyword>
<feature type="region of interest" description="Disordered" evidence="20">
    <location>
        <begin position="924"/>
        <end position="970"/>
    </location>
</feature>
<evidence type="ECO:0000256" key="10">
    <source>
        <dbReference type="ARBA" id="ARBA00022737"/>
    </source>
</evidence>
<dbReference type="SUPFAM" id="SSF50729">
    <property type="entry name" value="PH domain-like"/>
    <property type="match status" value="1"/>
</dbReference>
<dbReference type="InterPro" id="IPR032675">
    <property type="entry name" value="LRR_dom_sf"/>
</dbReference>
<keyword evidence="10" id="KW-0677">Repeat</keyword>
<evidence type="ECO:0000256" key="8">
    <source>
        <dbReference type="ARBA" id="ARBA00022614"/>
    </source>
</evidence>
<evidence type="ECO:0000256" key="3">
    <source>
        <dbReference type="ARBA" id="ARBA00004170"/>
    </source>
</evidence>